<feature type="domain" description="DYW" evidence="4">
    <location>
        <begin position="815"/>
        <end position="878"/>
    </location>
</feature>
<feature type="repeat" description="PPR" evidence="3">
    <location>
        <begin position="285"/>
        <end position="319"/>
    </location>
</feature>
<dbReference type="PROSITE" id="PS51375">
    <property type="entry name" value="PPR"/>
    <property type="match status" value="5"/>
</dbReference>
<dbReference type="AlphaFoldDB" id="A0AAV5HKS7"/>
<dbReference type="PANTHER" id="PTHR47926">
    <property type="entry name" value="PENTATRICOPEPTIDE REPEAT-CONTAINING PROTEIN"/>
    <property type="match status" value="1"/>
</dbReference>
<evidence type="ECO:0000256" key="2">
    <source>
        <dbReference type="ARBA" id="ARBA00022737"/>
    </source>
</evidence>
<dbReference type="FunFam" id="1.25.40.10:FF:000285">
    <property type="entry name" value="Pentatricopeptide repeat-containing protein, chloroplastic"/>
    <property type="match status" value="1"/>
</dbReference>
<evidence type="ECO:0000313" key="6">
    <source>
        <dbReference type="Proteomes" id="UP001054252"/>
    </source>
</evidence>
<dbReference type="SUPFAM" id="SSF48452">
    <property type="entry name" value="TPR-like"/>
    <property type="match status" value="1"/>
</dbReference>
<feature type="repeat" description="PPR" evidence="3">
    <location>
        <begin position="387"/>
        <end position="421"/>
    </location>
</feature>
<evidence type="ECO:0000256" key="1">
    <source>
        <dbReference type="ARBA" id="ARBA00006643"/>
    </source>
</evidence>
<evidence type="ECO:0000313" key="5">
    <source>
        <dbReference type="EMBL" id="GKU89238.1"/>
    </source>
</evidence>
<dbReference type="Gene3D" id="1.25.40.10">
    <property type="entry name" value="Tetratricopeptide repeat domain"/>
    <property type="match status" value="5"/>
</dbReference>
<feature type="repeat" description="PPR" evidence="3">
    <location>
        <begin position="589"/>
        <end position="623"/>
    </location>
</feature>
<comment type="caution">
    <text evidence="5">The sequence shown here is derived from an EMBL/GenBank/DDBJ whole genome shotgun (WGS) entry which is preliminary data.</text>
</comment>
<dbReference type="NCBIfam" id="TIGR00756">
    <property type="entry name" value="PPR"/>
    <property type="match status" value="4"/>
</dbReference>
<evidence type="ECO:0000256" key="3">
    <source>
        <dbReference type="PROSITE-ProRule" id="PRU00708"/>
    </source>
</evidence>
<feature type="repeat" description="PPR" evidence="3">
    <location>
        <begin position="83"/>
        <end position="117"/>
    </location>
</feature>
<feature type="repeat" description="PPR" evidence="3">
    <location>
        <begin position="185"/>
        <end position="219"/>
    </location>
</feature>
<organism evidence="5 6">
    <name type="scientific">Rubroshorea leprosula</name>
    <dbReference type="NCBI Taxonomy" id="152421"/>
    <lineage>
        <taxon>Eukaryota</taxon>
        <taxon>Viridiplantae</taxon>
        <taxon>Streptophyta</taxon>
        <taxon>Embryophyta</taxon>
        <taxon>Tracheophyta</taxon>
        <taxon>Spermatophyta</taxon>
        <taxon>Magnoliopsida</taxon>
        <taxon>eudicotyledons</taxon>
        <taxon>Gunneridae</taxon>
        <taxon>Pentapetalae</taxon>
        <taxon>rosids</taxon>
        <taxon>malvids</taxon>
        <taxon>Malvales</taxon>
        <taxon>Dipterocarpaceae</taxon>
        <taxon>Rubroshorea</taxon>
    </lineage>
</organism>
<name>A0AAV5HKS7_9ROSI</name>
<dbReference type="InterPro" id="IPR002885">
    <property type="entry name" value="PPR_rpt"/>
</dbReference>
<comment type="similarity">
    <text evidence="1">Belongs to the PPR family. PCMP-H subfamily.</text>
</comment>
<dbReference type="Proteomes" id="UP001054252">
    <property type="component" value="Unassembled WGS sequence"/>
</dbReference>
<protein>
    <recommendedName>
        <fullName evidence="4">DYW domain-containing protein</fullName>
    </recommendedName>
</protein>
<dbReference type="PANTHER" id="PTHR47926:SF471">
    <property type="entry name" value="DYW DOMAIN-CONTAINING PROTEIN"/>
    <property type="match status" value="1"/>
</dbReference>
<dbReference type="FunFam" id="1.25.40.10:FF:000343">
    <property type="entry name" value="Pentatricopeptide repeat-containing protein At3g58590"/>
    <property type="match status" value="1"/>
</dbReference>
<gene>
    <name evidence="5" type="ORF">SLEP1_g3403</name>
</gene>
<keyword evidence="6" id="KW-1185">Reference proteome</keyword>
<dbReference type="GO" id="GO:0003723">
    <property type="term" value="F:RNA binding"/>
    <property type="evidence" value="ECO:0007669"/>
    <property type="project" value="InterPro"/>
</dbReference>
<dbReference type="FunFam" id="1.25.40.10:FF:001093">
    <property type="entry name" value="Pentatricopeptide repeat-containing protein At2g34400"/>
    <property type="match status" value="1"/>
</dbReference>
<evidence type="ECO:0000259" key="4">
    <source>
        <dbReference type="Pfam" id="PF14432"/>
    </source>
</evidence>
<dbReference type="InterPro" id="IPR011990">
    <property type="entry name" value="TPR-like_helical_dom_sf"/>
</dbReference>
<dbReference type="Pfam" id="PF13041">
    <property type="entry name" value="PPR_2"/>
    <property type="match status" value="4"/>
</dbReference>
<dbReference type="GO" id="GO:0008270">
    <property type="term" value="F:zinc ion binding"/>
    <property type="evidence" value="ECO:0007669"/>
    <property type="project" value="InterPro"/>
</dbReference>
<dbReference type="InterPro" id="IPR046960">
    <property type="entry name" value="PPR_At4g14850-like_plant"/>
</dbReference>
<dbReference type="Pfam" id="PF20431">
    <property type="entry name" value="E_motif"/>
    <property type="match status" value="1"/>
</dbReference>
<dbReference type="Pfam" id="PF14432">
    <property type="entry name" value="DYW_deaminase"/>
    <property type="match status" value="1"/>
</dbReference>
<dbReference type="FunFam" id="1.25.40.10:FF:000227">
    <property type="entry name" value="Pentatricopeptide repeat-containing protein At3g13880"/>
    <property type="match status" value="1"/>
</dbReference>
<accession>A0AAV5HKS7</accession>
<dbReference type="EMBL" id="BPVZ01000003">
    <property type="protein sequence ID" value="GKU89238.1"/>
    <property type="molecule type" value="Genomic_DNA"/>
</dbReference>
<reference evidence="5 6" key="1">
    <citation type="journal article" date="2021" name="Commun. Biol.">
        <title>The genome of Shorea leprosula (Dipterocarpaceae) highlights the ecological relevance of drought in aseasonal tropical rainforests.</title>
        <authorList>
            <person name="Ng K.K.S."/>
            <person name="Kobayashi M.J."/>
            <person name="Fawcett J.A."/>
            <person name="Hatakeyama M."/>
            <person name="Paape T."/>
            <person name="Ng C.H."/>
            <person name="Ang C.C."/>
            <person name="Tnah L.H."/>
            <person name="Lee C.T."/>
            <person name="Nishiyama T."/>
            <person name="Sese J."/>
            <person name="O'Brien M.J."/>
            <person name="Copetti D."/>
            <person name="Mohd Noor M.I."/>
            <person name="Ong R.C."/>
            <person name="Putra M."/>
            <person name="Sireger I.Z."/>
            <person name="Indrioko S."/>
            <person name="Kosugi Y."/>
            <person name="Izuno A."/>
            <person name="Isagi Y."/>
            <person name="Lee S.L."/>
            <person name="Shimizu K.K."/>
        </authorList>
    </citation>
    <scope>NUCLEOTIDE SEQUENCE [LARGE SCALE GENOMIC DNA]</scope>
    <source>
        <strain evidence="5">214</strain>
    </source>
</reference>
<dbReference type="InterPro" id="IPR046848">
    <property type="entry name" value="E_motif"/>
</dbReference>
<sequence length="878" mass="98161">MICRTPTRIFNRNEHACFEETCLRILSFCKSRSLEEGICVHSPIVKLGLQYDLYLSNNLLTLYGRCFGAEKAHHFFDEMPHRDVVSWTGVLSAYSKCGNHEKALELFDVMVASGVCPNEFTLSSALRSCSTLGNFNCGTCIQGYMIKQGFKENPILVSSLIDLYSKCGYTEDAYKLFTLELDNGDTVSWTTMISSFVQAQKWSQALRLYANMIEAGIPPNEYTFVKLLAACGVLGLNHGKLIHGHMILWGVNLNLVLKTALVDMYSRCKRMEDAIKVSNLTPVYDIFLWTAIISGFSQNFMFKEAVAAFHQMEISGILPNNFTYSSILNACSLIPSLELGKQIHSRVIIAGLKNDVSAGNALVDMYVKCSHEIEDALKVFKAISSPNVISWTSLIAGLSERGFQQDSFYLLRAMLAVGVKPNTFTMSSILGVRNALKSVHQTMMLHGYMIKTQLDHYKVAQNALLDTYARLGMLHDAFQVASLMSHRDAVTYTSLAARMNQMGHHELALHIISGMNDDDVKVDEFSLASFLSSSASLGKMETGKQLHCHSIKSGLGSWISVSNSLIDMYGKCGFLHEAQKVFGEITEPDVVSWNGLIAGLASNGQISSAFSAFDDMRLAGVRPDSISFLLVLNACNNGKLVDLGLEYFQSMKGMHDIKPQLNHYIYLVGLLAQAGRLEEAMEVIETMPFRPNALIHKTILRACKAHRNIPLAEDVARRGLALEPSDPAFYLLLANLYDDSGMHEFGEKTRQAMRKRGLRRNPGWSWIEVRNKVHLFVTQDRSHPQLNEIHKKLDSLMADFDKHGYPYQGDGDSSYHSEKLAVGFGLLNLPPKAPICIMKNNTICRDCHEFMKFVTRLINNEIIVREGNRLHSFKKGEC</sequence>
<dbReference type="Pfam" id="PF13812">
    <property type="entry name" value="PPR_3"/>
    <property type="match status" value="1"/>
</dbReference>
<dbReference type="GO" id="GO:0009451">
    <property type="term" value="P:RNA modification"/>
    <property type="evidence" value="ECO:0007669"/>
    <property type="project" value="InterPro"/>
</dbReference>
<keyword evidence="2" id="KW-0677">Repeat</keyword>
<proteinExistence type="inferred from homology"/>
<dbReference type="Pfam" id="PF01535">
    <property type="entry name" value="PPR"/>
    <property type="match status" value="3"/>
</dbReference>
<dbReference type="InterPro" id="IPR032867">
    <property type="entry name" value="DYW_dom"/>
</dbReference>